<evidence type="ECO:0000313" key="1">
    <source>
        <dbReference type="EMBL" id="KDQ18576.1"/>
    </source>
</evidence>
<accession>A0A067N474</accession>
<protein>
    <submittedName>
        <fullName evidence="1">Uncharacterized protein</fullName>
    </submittedName>
</protein>
<sequence length="171" mass="18738">MSRHGGAGWSLASTRTAVRAVGAVGRGRWWCEMGRRGASPIITGNRMLFTAVVHVWPTLPAETKTRPHTSCFVHPASSVAIILSWQVRHRRQQDQAFGARRAVLELQIRREIWGASSGYRTSYGSINIPTLPILPNSTSVGNAAGPPTDSEIFLFVAAQRHSGPFVFYAGW</sequence>
<dbReference type="EMBL" id="KL198021">
    <property type="protein sequence ID" value="KDQ18576.1"/>
    <property type="molecule type" value="Genomic_DNA"/>
</dbReference>
<name>A0A067N474_BOTB1</name>
<dbReference type="AlphaFoldDB" id="A0A067N474"/>
<dbReference type="Proteomes" id="UP000027195">
    <property type="component" value="Unassembled WGS sequence"/>
</dbReference>
<organism evidence="1 2">
    <name type="scientific">Botryobasidium botryosum (strain FD-172 SS1)</name>
    <dbReference type="NCBI Taxonomy" id="930990"/>
    <lineage>
        <taxon>Eukaryota</taxon>
        <taxon>Fungi</taxon>
        <taxon>Dikarya</taxon>
        <taxon>Basidiomycota</taxon>
        <taxon>Agaricomycotina</taxon>
        <taxon>Agaricomycetes</taxon>
        <taxon>Cantharellales</taxon>
        <taxon>Botryobasidiaceae</taxon>
        <taxon>Botryobasidium</taxon>
    </lineage>
</organism>
<evidence type="ECO:0000313" key="2">
    <source>
        <dbReference type="Proteomes" id="UP000027195"/>
    </source>
</evidence>
<dbReference type="InParanoid" id="A0A067N474"/>
<dbReference type="HOGENOM" id="CLU_1562640_0_0_1"/>
<gene>
    <name evidence="1" type="ORF">BOTBODRAFT_515820</name>
</gene>
<reference evidence="2" key="1">
    <citation type="journal article" date="2014" name="Proc. Natl. Acad. Sci. U.S.A.">
        <title>Extensive sampling of basidiomycete genomes demonstrates inadequacy of the white-rot/brown-rot paradigm for wood decay fungi.</title>
        <authorList>
            <person name="Riley R."/>
            <person name="Salamov A.A."/>
            <person name="Brown D.W."/>
            <person name="Nagy L.G."/>
            <person name="Floudas D."/>
            <person name="Held B.W."/>
            <person name="Levasseur A."/>
            <person name="Lombard V."/>
            <person name="Morin E."/>
            <person name="Otillar R."/>
            <person name="Lindquist E.A."/>
            <person name="Sun H."/>
            <person name="LaButti K.M."/>
            <person name="Schmutz J."/>
            <person name="Jabbour D."/>
            <person name="Luo H."/>
            <person name="Baker S.E."/>
            <person name="Pisabarro A.G."/>
            <person name="Walton J.D."/>
            <person name="Blanchette R.A."/>
            <person name="Henrissat B."/>
            <person name="Martin F."/>
            <person name="Cullen D."/>
            <person name="Hibbett D.S."/>
            <person name="Grigoriev I.V."/>
        </authorList>
    </citation>
    <scope>NUCLEOTIDE SEQUENCE [LARGE SCALE GENOMIC DNA]</scope>
    <source>
        <strain evidence="2">FD-172 SS1</strain>
    </source>
</reference>
<proteinExistence type="predicted"/>
<keyword evidence="2" id="KW-1185">Reference proteome</keyword>